<gene>
    <name evidence="1" type="ORF">GCM10009716_35980</name>
</gene>
<accession>A0ABP5AWR2</accession>
<keyword evidence="2" id="KW-1185">Reference proteome</keyword>
<proteinExistence type="predicted"/>
<sequence length="160" mass="17994">MADEENAGLGFALPRGATGFFRPEDGPLPRTDLRAFRTALSAAARADGGRVREVEEQAYPRTFHTAAVAGRTGEHVVLCHAHHAWIAFVDERRMWYRDEFVEPPVWSETFAHAGFTVLSRKCLRMPLSGVDTSALTPAEWREVRYYGVMVLGELLFNAWD</sequence>
<dbReference type="EMBL" id="BAAAMJ010000038">
    <property type="protein sequence ID" value="GAA1924534.1"/>
    <property type="molecule type" value="Genomic_DNA"/>
</dbReference>
<evidence type="ECO:0000313" key="1">
    <source>
        <dbReference type="EMBL" id="GAA1924534.1"/>
    </source>
</evidence>
<evidence type="ECO:0000313" key="2">
    <source>
        <dbReference type="Proteomes" id="UP001501303"/>
    </source>
</evidence>
<organism evidence="1 2">
    <name type="scientific">Streptomyces sodiiphilus</name>
    <dbReference type="NCBI Taxonomy" id="226217"/>
    <lineage>
        <taxon>Bacteria</taxon>
        <taxon>Bacillati</taxon>
        <taxon>Actinomycetota</taxon>
        <taxon>Actinomycetes</taxon>
        <taxon>Kitasatosporales</taxon>
        <taxon>Streptomycetaceae</taxon>
        <taxon>Streptomyces</taxon>
    </lineage>
</organism>
<dbReference type="RefSeq" id="WP_344263627.1">
    <property type="nucleotide sequence ID" value="NZ_BAAAMJ010000038.1"/>
</dbReference>
<name>A0ABP5AWR2_9ACTN</name>
<protein>
    <submittedName>
        <fullName evidence="1">Uncharacterized protein</fullName>
    </submittedName>
</protein>
<reference evidence="2" key="1">
    <citation type="journal article" date="2019" name="Int. J. Syst. Evol. Microbiol.">
        <title>The Global Catalogue of Microorganisms (GCM) 10K type strain sequencing project: providing services to taxonomists for standard genome sequencing and annotation.</title>
        <authorList>
            <consortium name="The Broad Institute Genomics Platform"/>
            <consortium name="The Broad Institute Genome Sequencing Center for Infectious Disease"/>
            <person name="Wu L."/>
            <person name="Ma J."/>
        </authorList>
    </citation>
    <scope>NUCLEOTIDE SEQUENCE [LARGE SCALE GENOMIC DNA]</scope>
    <source>
        <strain evidence="2">JCM 13581</strain>
    </source>
</reference>
<dbReference type="Proteomes" id="UP001501303">
    <property type="component" value="Unassembled WGS sequence"/>
</dbReference>
<comment type="caution">
    <text evidence="1">The sequence shown here is derived from an EMBL/GenBank/DDBJ whole genome shotgun (WGS) entry which is preliminary data.</text>
</comment>